<protein>
    <recommendedName>
        <fullName evidence="8">Peptidase M14 domain-containing protein</fullName>
    </recommendedName>
</protein>
<dbReference type="PRINTS" id="PR00765">
    <property type="entry name" value="CRBOXYPTASEA"/>
</dbReference>
<dbReference type="SUPFAM" id="SSF53187">
    <property type="entry name" value="Zn-dependent exopeptidases"/>
    <property type="match status" value="1"/>
</dbReference>
<dbReference type="EMBL" id="DVOJ01000004">
    <property type="protein sequence ID" value="HIV01077.1"/>
    <property type="molecule type" value="Genomic_DNA"/>
</dbReference>
<evidence type="ECO:0000256" key="6">
    <source>
        <dbReference type="ARBA" id="ARBA00023049"/>
    </source>
</evidence>
<dbReference type="AlphaFoldDB" id="A0A9D1SYM9"/>
<dbReference type="PANTHER" id="PTHR11705">
    <property type="entry name" value="PROTEASE FAMILY M14 CARBOXYPEPTIDASE A,B"/>
    <property type="match status" value="1"/>
</dbReference>
<comment type="cofactor">
    <cofactor evidence="1">
        <name>Zn(2+)</name>
        <dbReference type="ChEBI" id="CHEBI:29105"/>
    </cofactor>
</comment>
<dbReference type="Proteomes" id="UP000886861">
    <property type="component" value="Unassembled WGS sequence"/>
</dbReference>
<reference evidence="9" key="1">
    <citation type="submission" date="2020-10" db="EMBL/GenBank/DDBJ databases">
        <authorList>
            <person name="Gilroy R."/>
        </authorList>
    </citation>
    <scope>NUCLEOTIDE SEQUENCE</scope>
    <source>
        <strain evidence="9">CHK186-9395</strain>
    </source>
</reference>
<evidence type="ECO:0000256" key="4">
    <source>
        <dbReference type="ARBA" id="ARBA00022801"/>
    </source>
</evidence>
<evidence type="ECO:0000256" key="7">
    <source>
        <dbReference type="PROSITE-ProRule" id="PRU01379"/>
    </source>
</evidence>
<keyword evidence="6" id="KW-0482">Metalloprotease</keyword>
<dbReference type="SMART" id="SM00631">
    <property type="entry name" value="Zn_pept"/>
    <property type="match status" value="1"/>
</dbReference>
<dbReference type="PROSITE" id="PS52035">
    <property type="entry name" value="PEPTIDASE_M14"/>
    <property type="match status" value="1"/>
</dbReference>
<keyword evidence="5" id="KW-0862">Zinc</keyword>
<organism evidence="9 10">
    <name type="scientific">Candidatus Caccopulliclostridium gallistercoris</name>
    <dbReference type="NCBI Taxonomy" id="2840719"/>
    <lineage>
        <taxon>Bacteria</taxon>
        <taxon>Bacillati</taxon>
        <taxon>Bacillota</taxon>
        <taxon>Clostridia</taxon>
        <taxon>Candidatus Caccopulliclostridium</taxon>
    </lineage>
</organism>
<comment type="similarity">
    <text evidence="2 7">Belongs to the peptidase M14 family.</text>
</comment>
<dbReference type="GO" id="GO:0005615">
    <property type="term" value="C:extracellular space"/>
    <property type="evidence" value="ECO:0007669"/>
    <property type="project" value="TreeGrafter"/>
</dbReference>
<evidence type="ECO:0000313" key="10">
    <source>
        <dbReference type="Proteomes" id="UP000886861"/>
    </source>
</evidence>
<dbReference type="InterPro" id="IPR000834">
    <property type="entry name" value="Peptidase_M14"/>
</dbReference>
<proteinExistence type="inferred from homology"/>
<dbReference type="Pfam" id="PF00246">
    <property type="entry name" value="Peptidase_M14"/>
    <property type="match status" value="1"/>
</dbReference>
<name>A0A9D1SYM9_9FIRM</name>
<sequence>MKYKNIQEKILFLKEKCENFSIGKSLLGEDIICFHVGSKAGKQIVVEGGIHAREYISTLFLLSEIEYLSTKRIEGGMYIIPLLNPDGVRLVLDGASFISDQKLKNFLIDINCGNNFSLWKANANAVDLNVNFDVFWGQGKQNVRHLAPANFIGYYANSEIENINFLNFLKTINFNGSLSFHSKGEVIYYGFMLKGERLKKEKQIVKVLSKINGYKPVKTKNSTGGLSDYVSYYYKVPAFTVELGPDLLNHPITERFLPEIFQKNKQILTSFLNLL</sequence>
<keyword evidence="4" id="KW-0378">Hydrolase</keyword>
<feature type="domain" description="Peptidase M14" evidence="8">
    <location>
        <begin position="1"/>
        <end position="275"/>
    </location>
</feature>
<evidence type="ECO:0000256" key="3">
    <source>
        <dbReference type="ARBA" id="ARBA00022670"/>
    </source>
</evidence>
<gene>
    <name evidence="9" type="ORF">IAA62_00770</name>
</gene>
<dbReference type="GO" id="GO:0008270">
    <property type="term" value="F:zinc ion binding"/>
    <property type="evidence" value="ECO:0007669"/>
    <property type="project" value="InterPro"/>
</dbReference>
<keyword evidence="3" id="KW-0645">Protease</keyword>
<evidence type="ECO:0000256" key="5">
    <source>
        <dbReference type="ARBA" id="ARBA00022833"/>
    </source>
</evidence>
<evidence type="ECO:0000256" key="2">
    <source>
        <dbReference type="ARBA" id="ARBA00005988"/>
    </source>
</evidence>
<evidence type="ECO:0000256" key="1">
    <source>
        <dbReference type="ARBA" id="ARBA00001947"/>
    </source>
</evidence>
<dbReference type="PANTHER" id="PTHR11705:SF143">
    <property type="entry name" value="SLL0236 PROTEIN"/>
    <property type="match status" value="1"/>
</dbReference>
<comment type="caution">
    <text evidence="9">The sequence shown here is derived from an EMBL/GenBank/DDBJ whole genome shotgun (WGS) entry which is preliminary data.</text>
</comment>
<comment type="caution">
    <text evidence="7">Lacks conserved residue(s) required for the propagation of feature annotation.</text>
</comment>
<dbReference type="GO" id="GO:0006508">
    <property type="term" value="P:proteolysis"/>
    <property type="evidence" value="ECO:0007669"/>
    <property type="project" value="UniProtKB-KW"/>
</dbReference>
<evidence type="ECO:0000259" key="8">
    <source>
        <dbReference type="PROSITE" id="PS52035"/>
    </source>
</evidence>
<reference evidence="9" key="2">
    <citation type="journal article" date="2021" name="PeerJ">
        <title>Extensive microbial diversity within the chicken gut microbiome revealed by metagenomics and culture.</title>
        <authorList>
            <person name="Gilroy R."/>
            <person name="Ravi A."/>
            <person name="Getino M."/>
            <person name="Pursley I."/>
            <person name="Horton D.L."/>
            <person name="Alikhan N.F."/>
            <person name="Baker D."/>
            <person name="Gharbi K."/>
            <person name="Hall N."/>
            <person name="Watson M."/>
            <person name="Adriaenssens E.M."/>
            <person name="Foster-Nyarko E."/>
            <person name="Jarju S."/>
            <person name="Secka A."/>
            <person name="Antonio M."/>
            <person name="Oren A."/>
            <person name="Chaudhuri R.R."/>
            <person name="La Ragione R."/>
            <person name="Hildebrand F."/>
            <person name="Pallen M.J."/>
        </authorList>
    </citation>
    <scope>NUCLEOTIDE SEQUENCE</scope>
    <source>
        <strain evidence="9">CHK186-9395</strain>
    </source>
</reference>
<accession>A0A9D1SYM9</accession>
<dbReference type="GO" id="GO:0004181">
    <property type="term" value="F:metallocarboxypeptidase activity"/>
    <property type="evidence" value="ECO:0007669"/>
    <property type="project" value="InterPro"/>
</dbReference>
<dbReference type="Gene3D" id="3.40.630.10">
    <property type="entry name" value="Zn peptidases"/>
    <property type="match status" value="1"/>
</dbReference>
<evidence type="ECO:0000313" key="9">
    <source>
        <dbReference type="EMBL" id="HIV01077.1"/>
    </source>
</evidence>